<feature type="non-terminal residue" evidence="2">
    <location>
        <position position="55"/>
    </location>
</feature>
<dbReference type="InterPro" id="IPR006461">
    <property type="entry name" value="PLAC_motif_containing"/>
</dbReference>
<sequence length="55" mass="6037">LHGGRNHDPIDPALLYFAICCFTGCQCVLGMMQRSDIRNKYGIQDSGCGDCCVHC</sequence>
<dbReference type="AlphaFoldDB" id="A0A8S1J6Z3"/>
<accession>A0A8S1J6Z3</accession>
<reference evidence="2" key="1">
    <citation type="submission" date="2020-12" db="EMBL/GenBank/DDBJ databases">
        <authorList>
            <person name="Iha C."/>
        </authorList>
    </citation>
    <scope>NUCLEOTIDE SEQUENCE</scope>
</reference>
<organism evidence="2 3">
    <name type="scientific">Ostreobium quekettii</name>
    <dbReference type="NCBI Taxonomy" id="121088"/>
    <lineage>
        <taxon>Eukaryota</taxon>
        <taxon>Viridiplantae</taxon>
        <taxon>Chlorophyta</taxon>
        <taxon>core chlorophytes</taxon>
        <taxon>Ulvophyceae</taxon>
        <taxon>TCBD clade</taxon>
        <taxon>Bryopsidales</taxon>
        <taxon>Ostreobineae</taxon>
        <taxon>Ostreobiaceae</taxon>
        <taxon>Ostreobium</taxon>
    </lineage>
</organism>
<dbReference type="EMBL" id="CAJHUC010002234">
    <property type="protein sequence ID" value="CAD7703446.1"/>
    <property type="molecule type" value="Genomic_DNA"/>
</dbReference>
<evidence type="ECO:0000256" key="1">
    <source>
        <dbReference type="SAM" id="Phobius"/>
    </source>
</evidence>
<dbReference type="Pfam" id="PF04749">
    <property type="entry name" value="PLAC8"/>
    <property type="match status" value="1"/>
</dbReference>
<proteinExistence type="predicted"/>
<evidence type="ECO:0000313" key="2">
    <source>
        <dbReference type="EMBL" id="CAD7703446.1"/>
    </source>
</evidence>
<keyword evidence="1" id="KW-1133">Transmembrane helix</keyword>
<dbReference type="Proteomes" id="UP000708148">
    <property type="component" value="Unassembled WGS sequence"/>
</dbReference>
<evidence type="ECO:0008006" key="4">
    <source>
        <dbReference type="Google" id="ProtNLM"/>
    </source>
</evidence>
<dbReference type="OrthoDB" id="529328at2759"/>
<keyword evidence="3" id="KW-1185">Reference proteome</keyword>
<protein>
    <recommendedName>
        <fullName evidence="4">PLAC8 family protein</fullName>
    </recommendedName>
</protein>
<gene>
    <name evidence="2" type="ORF">OSTQU699_LOCUS8804</name>
</gene>
<keyword evidence="1" id="KW-0812">Transmembrane</keyword>
<feature type="transmembrane region" description="Helical" evidence="1">
    <location>
        <begin position="13"/>
        <end position="32"/>
    </location>
</feature>
<name>A0A8S1J6Z3_9CHLO</name>
<keyword evidence="1" id="KW-0472">Membrane</keyword>
<feature type="non-terminal residue" evidence="2">
    <location>
        <position position="1"/>
    </location>
</feature>
<comment type="caution">
    <text evidence="2">The sequence shown here is derived from an EMBL/GenBank/DDBJ whole genome shotgun (WGS) entry which is preliminary data.</text>
</comment>
<evidence type="ECO:0000313" key="3">
    <source>
        <dbReference type="Proteomes" id="UP000708148"/>
    </source>
</evidence>